<proteinExistence type="predicted"/>
<sequence length="305" mass="33474">MKSYMLKAKYYALCIMYCALFFCLQFATAQNLPALKNKAEAVQDYVGLLSESDRTALNEKLRSYTDSTSTGIVIAIVGTVDDDINYEAAQLLTKWGVGQKGKDNGALILMAAESRRVAISTGYGVESILTDALCKQIIEQDMIPAFKRGDYYAGFDAATTSIMQVLQGTFKPSATDKYVDNSQNYIIGGDSASSSFWNELLEAFERFSTFFILFLFFSLLSLSLRLLEAWRYQREKNKEIKAKGKRGHITFLEAFTIINAQHYSTDEDSTTYSRSGSSSSRSSSSSSSSSFGGGRSGGGGASGSW</sequence>
<dbReference type="Proteomes" id="UP000065822">
    <property type="component" value="Chromosome"/>
</dbReference>
<evidence type="ECO:0000259" key="4">
    <source>
        <dbReference type="Pfam" id="PF04536"/>
    </source>
</evidence>
<dbReference type="Pfam" id="PF04536">
    <property type="entry name" value="TPM_phosphatase"/>
    <property type="match status" value="1"/>
</dbReference>
<dbReference type="PANTHER" id="PTHR30373:SF2">
    <property type="entry name" value="UPF0603 PROTEIN YGCG"/>
    <property type="match status" value="1"/>
</dbReference>
<accession>A0ABN4KDA1</accession>
<evidence type="ECO:0000313" key="5">
    <source>
        <dbReference type="EMBL" id="AMD84291.1"/>
    </source>
</evidence>
<protein>
    <recommendedName>
        <fullName evidence="4">TPM domain-containing protein</fullName>
    </recommendedName>
</protein>
<dbReference type="InterPro" id="IPR007621">
    <property type="entry name" value="TPM_dom"/>
</dbReference>
<keyword evidence="2" id="KW-0472">Membrane</keyword>
<evidence type="ECO:0000256" key="3">
    <source>
        <dbReference type="SAM" id="SignalP"/>
    </source>
</evidence>
<keyword evidence="2" id="KW-0812">Transmembrane</keyword>
<gene>
    <name evidence="5" type="ORF">AXF12_01310</name>
</gene>
<evidence type="ECO:0000313" key="6">
    <source>
        <dbReference type="Proteomes" id="UP000065822"/>
    </source>
</evidence>
<reference evidence="5 6" key="1">
    <citation type="submission" date="2016-02" db="EMBL/GenBank/DDBJ databases">
        <authorList>
            <person name="Holder M.E."/>
            <person name="Ajami N.J."/>
            <person name="Petrosino J.F."/>
        </authorList>
    </citation>
    <scope>NUCLEOTIDE SEQUENCE [LARGE SCALE GENOMIC DNA]</scope>
    <source>
        <strain evidence="5 6">CCUG 32990</strain>
    </source>
</reference>
<feature type="chain" id="PRO_5047243755" description="TPM domain-containing protein" evidence="3">
    <location>
        <begin position="30"/>
        <end position="305"/>
    </location>
</feature>
<keyword evidence="2" id="KW-1133">Transmembrane helix</keyword>
<evidence type="ECO:0000256" key="1">
    <source>
        <dbReference type="SAM" id="MobiDB-lite"/>
    </source>
</evidence>
<feature type="compositionally biased region" description="Gly residues" evidence="1">
    <location>
        <begin position="291"/>
        <end position="305"/>
    </location>
</feature>
<keyword evidence="3" id="KW-0732">Signal</keyword>
<dbReference type="Gene3D" id="3.10.310.50">
    <property type="match status" value="1"/>
</dbReference>
<feature type="region of interest" description="Disordered" evidence="1">
    <location>
        <begin position="267"/>
        <end position="305"/>
    </location>
</feature>
<dbReference type="PANTHER" id="PTHR30373">
    <property type="entry name" value="UPF0603 PROTEIN YGCG"/>
    <property type="match status" value="1"/>
</dbReference>
<name>A0ABN4KDA1_9FLAO</name>
<dbReference type="RefSeq" id="WP_066427859.1">
    <property type="nucleotide sequence ID" value="NZ_CP014227.1"/>
</dbReference>
<feature type="signal peptide" evidence="3">
    <location>
        <begin position="1"/>
        <end position="29"/>
    </location>
</feature>
<evidence type="ECO:0000256" key="2">
    <source>
        <dbReference type="SAM" id="Phobius"/>
    </source>
</evidence>
<feature type="compositionally biased region" description="Low complexity" evidence="1">
    <location>
        <begin position="273"/>
        <end position="290"/>
    </location>
</feature>
<feature type="transmembrane region" description="Helical" evidence="2">
    <location>
        <begin position="207"/>
        <end position="227"/>
    </location>
</feature>
<dbReference type="EMBL" id="CP014227">
    <property type="protein sequence ID" value="AMD84291.1"/>
    <property type="molecule type" value="Genomic_DNA"/>
</dbReference>
<feature type="domain" description="TPM" evidence="4">
    <location>
        <begin position="42"/>
        <end position="164"/>
    </location>
</feature>
<keyword evidence="6" id="KW-1185">Reference proteome</keyword>
<organism evidence="5 6">
    <name type="scientific">Capnocytophaga haemolytica</name>
    <dbReference type="NCBI Taxonomy" id="45243"/>
    <lineage>
        <taxon>Bacteria</taxon>
        <taxon>Pseudomonadati</taxon>
        <taxon>Bacteroidota</taxon>
        <taxon>Flavobacteriia</taxon>
        <taxon>Flavobacteriales</taxon>
        <taxon>Flavobacteriaceae</taxon>
        <taxon>Capnocytophaga</taxon>
    </lineage>
</organism>